<keyword evidence="2" id="KW-1185">Reference proteome</keyword>
<dbReference type="Proteomes" id="UP001208771">
    <property type="component" value="Unassembled WGS sequence"/>
</dbReference>
<dbReference type="AlphaFoldDB" id="A0AAE3N293"/>
<dbReference type="PANTHER" id="PTHR40590:SF1">
    <property type="entry name" value="CYTOPLASMIC PROTEIN"/>
    <property type="match status" value="1"/>
</dbReference>
<reference evidence="1" key="1">
    <citation type="submission" date="2022-07" db="EMBL/GenBank/DDBJ databases">
        <title>Ectorhizobium quercum gen.nov., sp. nov.</title>
        <authorList>
            <person name="Ma T."/>
            <person name="Li Y."/>
        </authorList>
    </citation>
    <scope>NUCLEOTIDE SEQUENCE</scope>
    <source>
        <strain evidence="1">BDR2-2</strain>
    </source>
</reference>
<evidence type="ECO:0000313" key="2">
    <source>
        <dbReference type="Proteomes" id="UP001208771"/>
    </source>
</evidence>
<organism evidence="1 2">
    <name type="scientific">Ectorhizobium quercum</name>
    <dbReference type="NCBI Taxonomy" id="2965071"/>
    <lineage>
        <taxon>Bacteria</taxon>
        <taxon>Pseudomonadati</taxon>
        <taxon>Pseudomonadota</taxon>
        <taxon>Alphaproteobacteria</taxon>
        <taxon>Hyphomicrobiales</taxon>
        <taxon>Rhizobiaceae</taxon>
        <taxon>Ectorhizobium</taxon>
    </lineage>
</organism>
<sequence length="360" mass="38310">MPPKSEAAAIAVADRLSRPLLHLAALLPLLLLALLVAALAAASSVRAEDGDACNGKSLLPEFQARDPALYGRILDEAERIPNGKAIFWKIEKVGLPPSWLLGTMHVADPRVTALPEAARAPYEAAATVVIETTDVLDHGKAAAAMLARPDLTMLADGKTIESLLDAKDTAALEAGLKARGIPMIAVARMQPWLIASFVALPTCELARKQSSQAILDKKLAVDAQAAGREVLGLETMIEQFTAMAALPAEFHLKGLIETLALGDRMEDVFETMTELYLDGRTGEIMPMLKAAIPGMEGAGEGYAAFEERLIRDRNHVMADRAAPILEKGNVFIAVGALHLPGEDGVVALLEKKGFTLTPAH</sequence>
<dbReference type="EMBL" id="JANFPI010000007">
    <property type="protein sequence ID" value="MCX8999229.1"/>
    <property type="molecule type" value="Genomic_DNA"/>
</dbReference>
<name>A0AAE3N293_9HYPH</name>
<dbReference type="InterPro" id="IPR047111">
    <property type="entry name" value="YbaP-like"/>
</dbReference>
<proteinExistence type="predicted"/>
<dbReference type="InterPro" id="IPR002816">
    <property type="entry name" value="TraB/PrgY/GumN_fam"/>
</dbReference>
<comment type="caution">
    <text evidence="1">The sequence shown here is derived from an EMBL/GenBank/DDBJ whole genome shotgun (WGS) entry which is preliminary data.</text>
</comment>
<dbReference type="CDD" id="cd14789">
    <property type="entry name" value="Tiki"/>
    <property type="match status" value="1"/>
</dbReference>
<dbReference type="PANTHER" id="PTHR40590">
    <property type="entry name" value="CYTOPLASMIC PROTEIN-RELATED"/>
    <property type="match status" value="1"/>
</dbReference>
<gene>
    <name evidence="1" type="ORF">NOF55_19170</name>
</gene>
<protein>
    <submittedName>
        <fullName evidence="1">TraB/GumN family protein</fullName>
    </submittedName>
</protein>
<dbReference type="Pfam" id="PF01963">
    <property type="entry name" value="TraB_PrgY_gumN"/>
    <property type="match status" value="1"/>
</dbReference>
<accession>A0AAE3N293</accession>
<evidence type="ECO:0000313" key="1">
    <source>
        <dbReference type="EMBL" id="MCX8999229.1"/>
    </source>
</evidence>
<dbReference type="RefSeq" id="WP_306412728.1">
    <property type="nucleotide sequence ID" value="NZ_JANFPI010000007.1"/>
</dbReference>